<dbReference type="AlphaFoldDB" id="A0A6C0DNA3"/>
<proteinExistence type="predicted"/>
<name>A0A6C0DNA3_9ZZZZ</name>
<accession>A0A6C0DNA3</accession>
<evidence type="ECO:0000313" key="1">
    <source>
        <dbReference type="EMBL" id="QHT18398.1"/>
    </source>
</evidence>
<dbReference type="EMBL" id="MN739655">
    <property type="protein sequence ID" value="QHT18398.1"/>
    <property type="molecule type" value="Genomic_DNA"/>
</dbReference>
<organism evidence="1">
    <name type="scientific">viral metagenome</name>
    <dbReference type="NCBI Taxonomy" id="1070528"/>
    <lineage>
        <taxon>unclassified sequences</taxon>
        <taxon>metagenomes</taxon>
        <taxon>organismal metagenomes</taxon>
    </lineage>
</organism>
<reference evidence="1" key="1">
    <citation type="journal article" date="2020" name="Nature">
        <title>Giant virus diversity and host interactions through global metagenomics.</title>
        <authorList>
            <person name="Schulz F."/>
            <person name="Roux S."/>
            <person name="Paez-Espino D."/>
            <person name="Jungbluth S."/>
            <person name="Walsh D.A."/>
            <person name="Denef V.J."/>
            <person name="McMahon K.D."/>
            <person name="Konstantinidis K.T."/>
            <person name="Eloe-Fadrosh E.A."/>
            <person name="Kyrpides N.C."/>
            <person name="Woyke T."/>
        </authorList>
    </citation>
    <scope>NUCLEOTIDE SEQUENCE</scope>
    <source>
        <strain evidence="1">GVMAG-M-3300023174-46</strain>
    </source>
</reference>
<protein>
    <submittedName>
        <fullName evidence="1">Uncharacterized protein</fullName>
    </submittedName>
</protein>
<sequence length="383" mass="43206">MAFLSTRAPILQTERTYGEKEDTRPRTRCGYLVPEAYHCYEQSLGETGAIASGKLLHYTADLICSGGLDLWIRGAYSYCIQHIGLANPRIFVYLRQRISDVDKKAEVLPQESFYSHPDVQSAIAECVLVMQLCPRRAKVPWPKLGEDTKRDGWLRGVANSPETRAVRAVWSSDGDMPPLYLVGNELCRAIQEGRTEQSLFWVKWLLEEDARIRKETKGHGLSTKERGVGVGSSKSRTDASYFVGELLVEVYKEFSSKGMIRMGEEFAELYRLFRGGESRMAARGRRECLGWMVLLCCEVPRWKVPAAPTLVEDPMRLSRAVSQSSAFFREVLSNPALPVTSQIKASMARVAKEKKKKGTKPCETVEEHFAAYDEALNAYLSRK</sequence>